<dbReference type="Gene3D" id="3.40.50.300">
    <property type="entry name" value="P-loop containing nucleotide triphosphate hydrolases"/>
    <property type="match status" value="1"/>
</dbReference>
<accession>A0ABW3GYH4</accession>
<protein>
    <submittedName>
        <fullName evidence="10">Thiol reductant ABC exporter subunit CydC</fullName>
    </submittedName>
</protein>
<dbReference type="Pfam" id="PF00005">
    <property type="entry name" value="ABC_tran"/>
    <property type="match status" value="1"/>
</dbReference>
<dbReference type="Pfam" id="PF00664">
    <property type="entry name" value="ABC_membrane"/>
    <property type="match status" value="1"/>
</dbReference>
<dbReference type="InterPro" id="IPR003593">
    <property type="entry name" value="AAA+_ATPase"/>
</dbReference>
<keyword evidence="11" id="KW-1185">Reference proteome</keyword>
<keyword evidence="4" id="KW-0067">ATP-binding</keyword>
<evidence type="ECO:0000259" key="8">
    <source>
        <dbReference type="PROSITE" id="PS50893"/>
    </source>
</evidence>
<proteinExistence type="predicted"/>
<keyword evidence="6 7" id="KW-0472">Membrane</keyword>
<dbReference type="InterPro" id="IPR027417">
    <property type="entry name" value="P-loop_NTPase"/>
</dbReference>
<dbReference type="InterPro" id="IPR011527">
    <property type="entry name" value="ABC1_TM_dom"/>
</dbReference>
<dbReference type="InterPro" id="IPR003439">
    <property type="entry name" value="ABC_transporter-like_ATP-bd"/>
</dbReference>
<dbReference type="SUPFAM" id="SSF90123">
    <property type="entry name" value="ABC transporter transmembrane region"/>
    <property type="match status" value="1"/>
</dbReference>
<organism evidence="10 11">
    <name type="scientific">Savagea faecisuis</name>
    <dbReference type="NCBI Taxonomy" id="1274803"/>
    <lineage>
        <taxon>Bacteria</taxon>
        <taxon>Bacillati</taxon>
        <taxon>Bacillota</taxon>
        <taxon>Bacilli</taxon>
        <taxon>Bacillales</taxon>
        <taxon>Caryophanaceae</taxon>
        <taxon>Savagea</taxon>
    </lineage>
</organism>
<evidence type="ECO:0000313" key="10">
    <source>
        <dbReference type="EMBL" id="MFD0944266.1"/>
    </source>
</evidence>
<dbReference type="InterPro" id="IPR039421">
    <property type="entry name" value="Type_1_exporter"/>
</dbReference>
<dbReference type="InterPro" id="IPR014223">
    <property type="entry name" value="ABC_CydC/D"/>
</dbReference>
<dbReference type="InterPro" id="IPR036640">
    <property type="entry name" value="ABC1_TM_sf"/>
</dbReference>
<dbReference type="PANTHER" id="PTHR43394">
    <property type="entry name" value="ATP-DEPENDENT PERMEASE MDL1, MITOCHONDRIAL"/>
    <property type="match status" value="1"/>
</dbReference>
<name>A0ABW3GYH4_9BACL</name>
<dbReference type="SMART" id="SM00382">
    <property type="entry name" value="AAA"/>
    <property type="match status" value="1"/>
</dbReference>
<feature type="transmembrane region" description="Helical" evidence="7">
    <location>
        <begin position="55"/>
        <end position="74"/>
    </location>
</feature>
<reference evidence="11" key="1">
    <citation type="journal article" date="2019" name="Int. J. Syst. Evol. Microbiol.">
        <title>The Global Catalogue of Microorganisms (GCM) 10K type strain sequencing project: providing services to taxonomists for standard genome sequencing and annotation.</title>
        <authorList>
            <consortium name="The Broad Institute Genomics Platform"/>
            <consortium name="The Broad Institute Genome Sequencing Center for Infectious Disease"/>
            <person name="Wu L."/>
            <person name="Ma J."/>
        </authorList>
    </citation>
    <scope>NUCLEOTIDE SEQUENCE [LARGE SCALE GENOMIC DNA]</scope>
    <source>
        <strain evidence="11">CCUG 63563</strain>
    </source>
</reference>
<evidence type="ECO:0000256" key="6">
    <source>
        <dbReference type="ARBA" id="ARBA00023136"/>
    </source>
</evidence>
<dbReference type="PROSITE" id="PS50929">
    <property type="entry name" value="ABC_TM1F"/>
    <property type="match status" value="1"/>
</dbReference>
<feature type="transmembrane region" description="Helical" evidence="7">
    <location>
        <begin position="246"/>
        <end position="265"/>
    </location>
</feature>
<dbReference type="Proteomes" id="UP001596976">
    <property type="component" value="Unassembled WGS sequence"/>
</dbReference>
<comment type="subcellular location">
    <subcellularLocation>
        <location evidence="1">Cell membrane</location>
        <topology evidence="1">Multi-pass membrane protein</topology>
    </subcellularLocation>
</comment>
<evidence type="ECO:0000259" key="9">
    <source>
        <dbReference type="PROSITE" id="PS50929"/>
    </source>
</evidence>
<dbReference type="NCBIfam" id="TIGR02868">
    <property type="entry name" value="CydC"/>
    <property type="match status" value="1"/>
</dbReference>
<evidence type="ECO:0000256" key="2">
    <source>
        <dbReference type="ARBA" id="ARBA00022692"/>
    </source>
</evidence>
<dbReference type="PROSITE" id="PS50893">
    <property type="entry name" value="ABC_TRANSPORTER_2"/>
    <property type="match status" value="1"/>
</dbReference>
<keyword evidence="3" id="KW-0547">Nucleotide-binding</keyword>
<feature type="transmembrane region" description="Helical" evidence="7">
    <location>
        <begin position="131"/>
        <end position="154"/>
    </location>
</feature>
<feature type="transmembrane region" description="Helical" evidence="7">
    <location>
        <begin position="21"/>
        <end position="43"/>
    </location>
</feature>
<gene>
    <name evidence="10" type="primary">cydC</name>
    <name evidence="10" type="ORF">ACFQ0V_10985</name>
</gene>
<evidence type="ECO:0000256" key="5">
    <source>
        <dbReference type="ARBA" id="ARBA00022989"/>
    </source>
</evidence>
<feature type="domain" description="ABC transporter" evidence="8">
    <location>
        <begin position="337"/>
        <end position="571"/>
    </location>
</feature>
<dbReference type="SUPFAM" id="SSF52540">
    <property type="entry name" value="P-loop containing nucleoside triphosphate hydrolases"/>
    <property type="match status" value="1"/>
</dbReference>
<comment type="caution">
    <text evidence="10">The sequence shown here is derived from an EMBL/GenBank/DDBJ whole genome shotgun (WGS) entry which is preliminary data.</text>
</comment>
<feature type="transmembrane region" description="Helical" evidence="7">
    <location>
        <begin position="271"/>
        <end position="293"/>
    </location>
</feature>
<feature type="transmembrane region" description="Helical" evidence="7">
    <location>
        <begin position="160"/>
        <end position="183"/>
    </location>
</feature>
<evidence type="ECO:0000256" key="4">
    <source>
        <dbReference type="ARBA" id="ARBA00022840"/>
    </source>
</evidence>
<feature type="domain" description="ABC transmembrane type-1" evidence="9">
    <location>
        <begin position="21"/>
        <end position="302"/>
    </location>
</feature>
<keyword evidence="5 7" id="KW-1133">Transmembrane helix</keyword>
<dbReference type="EMBL" id="JBHTJF010000035">
    <property type="protein sequence ID" value="MFD0944266.1"/>
    <property type="molecule type" value="Genomic_DNA"/>
</dbReference>
<dbReference type="InterPro" id="IPR017871">
    <property type="entry name" value="ABC_transporter-like_CS"/>
</dbReference>
<evidence type="ECO:0000313" key="11">
    <source>
        <dbReference type="Proteomes" id="UP001596976"/>
    </source>
</evidence>
<keyword evidence="2 7" id="KW-0812">Transmembrane</keyword>
<dbReference type="PROSITE" id="PS00211">
    <property type="entry name" value="ABC_TRANSPORTER_1"/>
    <property type="match status" value="1"/>
</dbReference>
<dbReference type="RefSeq" id="WP_381013388.1">
    <property type="nucleotide sequence ID" value="NZ_JBHTJF010000035.1"/>
</dbReference>
<evidence type="ECO:0000256" key="7">
    <source>
        <dbReference type="SAM" id="Phobius"/>
    </source>
</evidence>
<dbReference type="PANTHER" id="PTHR43394:SF1">
    <property type="entry name" value="ATP-BINDING CASSETTE SUB-FAMILY B MEMBER 10, MITOCHONDRIAL"/>
    <property type="match status" value="1"/>
</dbReference>
<evidence type="ECO:0000256" key="1">
    <source>
        <dbReference type="ARBA" id="ARBA00004651"/>
    </source>
</evidence>
<dbReference type="Gene3D" id="1.20.1560.10">
    <property type="entry name" value="ABC transporter type 1, transmembrane domain"/>
    <property type="match status" value="1"/>
</dbReference>
<sequence>MNYTKRYILPYVRKYKAAMGWTIFFGFLALLSAALLTFTSGYLISRTSERPETILLVYIPIVMVRTFGISRSVFRYVERLLGHNAVLKILADMRVKLYRALEPQALFIRERFKTGDLLGTLADDIEHLQDVYIRTIFPTLIGLMMFVFAVGSLLTIDPLFALFMFIAMGVVAFGYPLISLYLFKKHQTRAKTLHGQLYDTLTDALFGISDWIISGRKKQFVDGFLTDAANSVNAERKLDEWNQTRTMQLQIFTGVLVIIVGFWAGNAAADGLIAPTYIAAFTLAIMPIMEAIIPISHAVERIPVYEQSLQRIEKIEETMVEPVPSQIDVSSIERPVISFEDVTFLYPGSERPAVEQIDLTIQHGEKVAILGKSGAGKSTLLQLLLGQLVPTSGAVRIDQYEAHQFGDDIFEVASVLNQKPYLFATSVLNNIRLGRADATEEEIEHVVEHVGLRTYLATLENGLHTQMEESGQRFSGGERQRIALSRILLKNDPIVVLDEPTVGLDPETERDLVHTMLENLQQQTVIYITHHLTAIEQMDTIIFMDEGKIDMIGSHEQLYETNARYRRLYELDRAL</sequence>
<evidence type="ECO:0000256" key="3">
    <source>
        <dbReference type="ARBA" id="ARBA00022741"/>
    </source>
</evidence>